<dbReference type="Gene3D" id="1.10.10.10">
    <property type="entry name" value="Winged helix-like DNA-binding domain superfamily/Winged helix DNA-binding domain"/>
    <property type="match status" value="1"/>
</dbReference>
<proteinExistence type="predicted"/>
<organism evidence="5 6">
    <name type="scientific">Rhizobium setariae</name>
    <dbReference type="NCBI Taxonomy" id="2801340"/>
    <lineage>
        <taxon>Bacteria</taxon>
        <taxon>Pseudomonadati</taxon>
        <taxon>Pseudomonadota</taxon>
        <taxon>Alphaproteobacteria</taxon>
        <taxon>Hyphomicrobiales</taxon>
        <taxon>Rhizobiaceae</taxon>
        <taxon>Rhizobium/Agrobacterium group</taxon>
        <taxon>Rhizobium</taxon>
    </lineage>
</organism>
<dbReference type="PANTHER" id="PTHR43537">
    <property type="entry name" value="TRANSCRIPTIONAL REGULATOR, GNTR FAMILY"/>
    <property type="match status" value="1"/>
</dbReference>
<keyword evidence="3" id="KW-0804">Transcription</keyword>
<evidence type="ECO:0000259" key="4">
    <source>
        <dbReference type="PROSITE" id="PS50949"/>
    </source>
</evidence>
<dbReference type="PROSITE" id="PS50949">
    <property type="entry name" value="HTH_GNTR"/>
    <property type="match status" value="1"/>
</dbReference>
<dbReference type="CDD" id="cd07377">
    <property type="entry name" value="WHTH_GntR"/>
    <property type="match status" value="1"/>
</dbReference>
<comment type="caution">
    <text evidence="5">The sequence shown here is derived from an EMBL/GenBank/DDBJ whole genome shotgun (WGS) entry which is preliminary data.</text>
</comment>
<gene>
    <name evidence="5" type="ORF">JJB09_05960</name>
</gene>
<dbReference type="Pfam" id="PF07729">
    <property type="entry name" value="FCD"/>
    <property type="match status" value="1"/>
</dbReference>
<dbReference type="GO" id="GO:0003700">
    <property type="term" value="F:DNA-binding transcription factor activity"/>
    <property type="evidence" value="ECO:0007669"/>
    <property type="project" value="InterPro"/>
</dbReference>
<protein>
    <submittedName>
        <fullName evidence="5">GntR family transcriptional regulator</fullName>
    </submittedName>
</protein>
<evidence type="ECO:0000256" key="2">
    <source>
        <dbReference type="ARBA" id="ARBA00023125"/>
    </source>
</evidence>
<dbReference type="SUPFAM" id="SSF48008">
    <property type="entry name" value="GntR ligand-binding domain-like"/>
    <property type="match status" value="1"/>
</dbReference>
<sequence>MATVTRQRREVGSAALSRRLHDILRDRIISFELKPFEQVSEHNIAAEFNVSRTPVREALMRLSELGLVDIYPQRGTVIAPLRIPDLEKSQFMREALEIALLKRAMEGPNCKELAEQLRGEIALQKALVEINDMKRFYAADEVFHGLIAAYAGLPTIVNEIERAKIHMDRFRHLMLSGIENIATILKQHAAIVDSISERDVGAAQAAMQLHLRRILEFVDKAIERHPEYFSDAGSDPLSVRRKGPADR</sequence>
<dbReference type="PANTHER" id="PTHR43537:SF5">
    <property type="entry name" value="UXU OPERON TRANSCRIPTIONAL REGULATOR"/>
    <property type="match status" value="1"/>
</dbReference>
<dbReference type="SUPFAM" id="SSF46785">
    <property type="entry name" value="Winged helix' DNA-binding domain"/>
    <property type="match status" value="1"/>
</dbReference>
<dbReference type="InterPro" id="IPR000524">
    <property type="entry name" value="Tscrpt_reg_HTH_GntR"/>
</dbReference>
<keyword evidence="2" id="KW-0238">DNA-binding</keyword>
<name>A0A936YMQ3_9HYPH</name>
<evidence type="ECO:0000313" key="6">
    <source>
        <dbReference type="Proteomes" id="UP000633219"/>
    </source>
</evidence>
<dbReference type="SMART" id="SM00345">
    <property type="entry name" value="HTH_GNTR"/>
    <property type="match status" value="1"/>
</dbReference>
<keyword evidence="1" id="KW-0805">Transcription regulation</keyword>
<dbReference type="PRINTS" id="PR00035">
    <property type="entry name" value="HTHGNTR"/>
</dbReference>
<dbReference type="InterPro" id="IPR011711">
    <property type="entry name" value="GntR_C"/>
</dbReference>
<evidence type="ECO:0000313" key="5">
    <source>
        <dbReference type="EMBL" id="MBL0371567.1"/>
    </source>
</evidence>
<dbReference type="EMBL" id="JAEQNC010000003">
    <property type="protein sequence ID" value="MBL0371567.1"/>
    <property type="molecule type" value="Genomic_DNA"/>
</dbReference>
<dbReference type="Gene3D" id="1.20.120.530">
    <property type="entry name" value="GntR ligand-binding domain-like"/>
    <property type="match status" value="1"/>
</dbReference>
<evidence type="ECO:0000256" key="1">
    <source>
        <dbReference type="ARBA" id="ARBA00023015"/>
    </source>
</evidence>
<dbReference type="InterPro" id="IPR036388">
    <property type="entry name" value="WH-like_DNA-bd_sf"/>
</dbReference>
<accession>A0A936YMQ3</accession>
<reference evidence="5" key="1">
    <citation type="submission" date="2021-01" db="EMBL/GenBank/DDBJ databases">
        <title>Rhizobium sp. strain KVB221 16S ribosomal RNA gene Genome sequencing and assembly.</title>
        <authorList>
            <person name="Kang M."/>
        </authorList>
    </citation>
    <scope>NUCLEOTIDE SEQUENCE</scope>
    <source>
        <strain evidence="5">KVB221</strain>
    </source>
</reference>
<dbReference type="GO" id="GO:0003677">
    <property type="term" value="F:DNA binding"/>
    <property type="evidence" value="ECO:0007669"/>
    <property type="project" value="UniProtKB-KW"/>
</dbReference>
<evidence type="ECO:0000256" key="3">
    <source>
        <dbReference type="ARBA" id="ARBA00023163"/>
    </source>
</evidence>
<dbReference type="InterPro" id="IPR036390">
    <property type="entry name" value="WH_DNA-bd_sf"/>
</dbReference>
<keyword evidence="6" id="KW-1185">Reference proteome</keyword>
<dbReference type="RefSeq" id="WP_201654605.1">
    <property type="nucleotide sequence ID" value="NZ_JAEQNC010000003.1"/>
</dbReference>
<feature type="domain" description="HTH gntR-type" evidence="4">
    <location>
        <begin position="14"/>
        <end position="81"/>
    </location>
</feature>
<dbReference type="SMART" id="SM00895">
    <property type="entry name" value="FCD"/>
    <property type="match status" value="1"/>
</dbReference>
<dbReference type="AlphaFoldDB" id="A0A936YMQ3"/>
<dbReference type="Proteomes" id="UP000633219">
    <property type="component" value="Unassembled WGS sequence"/>
</dbReference>
<dbReference type="Pfam" id="PF00392">
    <property type="entry name" value="GntR"/>
    <property type="match status" value="1"/>
</dbReference>
<dbReference type="InterPro" id="IPR008920">
    <property type="entry name" value="TF_FadR/GntR_C"/>
</dbReference>